<organism evidence="1 2">
    <name type="scientific">Niabella yanshanensis</name>
    <dbReference type="NCBI Taxonomy" id="577386"/>
    <lineage>
        <taxon>Bacteria</taxon>
        <taxon>Pseudomonadati</taxon>
        <taxon>Bacteroidota</taxon>
        <taxon>Chitinophagia</taxon>
        <taxon>Chitinophagales</taxon>
        <taxon>Chitinophagaceae</taxon>
        <taxon>Niabella</taxon>
    </lineage>
</organism>
<dbReference type="SUPFAM" id="SSF53756">
    <property type="entry name" value="UDP-Glycosyltransferase/glycogen phosphorylase"/>
    <property type="match status" value="1"/>
</dbReference>
<dbReference type="EMBL" id="CP139960">
    <property type="protein sequence ID" value="WQD36382.1"/>
    <property type="molecule type" value="Genomic_DNA"/>
</dbReference>
<sequence length="325" mass="36945">MKIFYAVQATGNGHISRSMELLPYLQQYGEVDIFLSGDNSNLKLDAPITYRSKGLSLYYTCNGALDYWRIAKAINPVALKKEIRELPVEKYDLVINDYDYITASACAAKKIPSVNFGHQASFQSMKVPRPSQRSKTGEWLLKRYAKADRYIGLHFKNYDDFIITPVIKKEIREAIPTNGGYITVYLPSYCEPELIKIFAPFKEHQFQIFSRQSRQDRTIGNITFKPVDKNLFNHSLIHCGAIITGGGFETPSEAIHLGKKVMAIPIRGQYEQCCNAAALKDMGVMTLDKINGDFASDFEKWVNDYQPLQIDYSKSIPQSMEKLFA</sequence>
<dbReference type="Proteomes" id="UP001325680">
    <property type="component" value="Chromosome"/>
</dbReference>
<proteinExistence type="predicted"/>
<name>A0ABZ0VZL3_9BACT</name>
<gene>
    <name evidence="1" type="ORF">U0035_11970</name>
</gene>
<evidence type="ECO:0000313" key="1">
    <source>
        <dbReference type="EMBL" id="WQD36382.1"/>
    </source>
</evidence>
<dbReference type="RefSeq" id="WP_114790026.1">
    <property type="nucleotide sequence ID" value="NZ_CP139960.1"/>
</dbReference>
<reference evidence="1 2" key="1">
    <citation type="submission" date="2023-12" db="EMBL/GenBank/DDBJ databases">
        <title>Genome sequencing and assembly of bacterial species from a model synthetic community.</title>
        <authorList>
            <person name="Hogle S.L."/>
        </authorList>
    </citation>
    <scope>NUCLEOTIDE SEQUENCE [LARGE SCALE GENOMIC DNA]</scope>
    <source>
        <strain evidence="1 2">HAMBI_3031</strain>
    </source>
</reference>
<protein>
    <submittedName>
        <fullName evidence="1">Glycosyltransferase family protein</fullName>
    </submittedName>
</protein>
<dbReference type="Pfam" id="PF13528">
    <property type="entry name" value="Glyco_trans_1_3"/>
    <property type="match status" value="1"/>
</dbReference>
<keyword evidence="2" id="KW-1185">Reference proteome</keyword>
<evidence type="ECO:0000313" key="2">
    <source>
        <dbReference type="Proteomes" id="UP001325680"/>
    </source>
</evidence>
<accession>A0ABZ0VZL3</accession>